<reference evidence="4 5" key="1">
    <citation type="submission" date="2019-04" db="EMBL/GenBank/DDBJ databases">
        <title>Cohnella sp. nov., isolated from soil.</title>
        <authorList>
            <person name="Kim W."/>
        </authorList>
    </citation>
    <scope>NUCLEOTIDE SEQUENCE [LARGE SCALE GENOMIC DNA]</scope>
    <source>
        <strain evidence="4 5">CAU 1483</strain>
    </source>
</reference>
<dbReference type="CDD" id="cd04301">
    <property type="entry name" value="NAT_SF"/>
    <property type="match status" value="1"/>
</dbReference>
<dbReference type="PANTHER" id="PTHR43877">
    <property type="entry name" value="AMINOALKYLPHOSPHONATE N-ACETYLTRANSFERASE-RELATED-RELATED"/>
    <property type="match status" value="1"/>
</dbReference>
<keyword evidence="5" id="KW-1185">Reference proteome</keyword>
<gene>
    <name evidence="4" type="ORF">E5161_09685</name>
</gene>
<proteinExistence type="predicted"/>
<dbReference type="OrthoDB" id="6382410at2"/>
<evidence type="ECO:0000313" key="4">
    <source>
        <dbReference type="EMBL" id="TJY42265.1"/>
    </source>
</evidence>
<dbReference type="InterPro" id="IPR050832">
    <property type="entry name" value="Bact_Acetyltransf"/>
</dbReference>
<name>A0A4U0FBV2_9BACL</name>
<dbReference type="EMBL" id="SUPK01000004">
    <property type="protein sequence ID" value="TJY42265.1"/>
    <property type="molecule type" value="Genomic_DNA"/>
</dbReference>
<evidence type="ECO:0000259" key="3">
    <source>
        <dbReference type="PROSITE" id="PS51186"/>
    </source>
</evidence>
<dbReference type="GO" id="GO:0016747">
    <property type="term" value="F:acyltransferase activity, transferring groups other than amino-acyl groups"/>
    <property type="evidence" value="ECO:0007669"/>
    <property type="project" value="InterPro"/>
</dbReference>
<dbReference type="SUPFAM" id="SSF55729">
    <property type="entry name" value="Acyl-CoA N-acyltransferases (Nat)"/>
    <property type="match status" value="1"/>
</dbReference>
<evidence type="ECO:0000313" key="5">
    <source>
        <dbReference type="Proteomes" id="UP000309673"/>
    </source>
</evidence>
<keyword evidence="1 4" id="KW-0808">Transferase</keyword>
<accession>A0A4U0FBV2</accession>
<dbReference type="PROSITE" id="PS51186">
    <property type="entry name" value="GNAT"/>
    <property type="match status" value="1"/>
</dbReference>
<feature type="domain" description="N-acetyltransferase" evidence="3">
    <location>
        <begin position="4"/>
        <end position="166"/>
    </location>
</feature>
<dbReference type="Gene3D" id="3.40.630.30">
    <property type="match status" value="1"/>
</dbReference>
<organism evidence="4 5">
    <name type="scientific">Cohnella pontilimi</name>
    <dbReference type="NCBI Taxonomy" id="2564100"/>
    <lineage>
        <taxon>Bacteria</taxon>
        <taxon>Bacillati</taxon>
        <taxon>Bacillota</taxon>
        <taxon>Bacilli</taxon>
        <taxon>Bacillales</taxon>
        <taxon>Paenibacillaceae</taxon>
        <taxon>Cohnella</taxon>
    </lineage>
</organism>
<sequence length="166" mass="18607">MIEFTASKAQLEDTDAVKRLLVRTAEWLKSKGSTQWSGLLHGEDYHDTAGAIRRGDVYVFHVGGVLAGTVILLQQPSAWDRDLWGDEGHEPSIYLHRLAINRELGGTGLGTRIMRWAETGIRFPGKDRIRLDCIADNPVLNRFYSGLGYEFKGTAPTGFNLYEKKL</sequence>
<evidence type="ECO:0000256" key="2">
    <source>
        <dbReference type="ARBA" id="ARBA00023315"/>
    </source>
</evidence>
<keyword evidence="2" id="KW-0012">Acyltransferase</keyword>
<evidence type="ECO:0000256" key="1">
    <source>
        <dbReference type="ARBA" id="ARBA00022679"/>
    </source>
</evidence>
<dbReference type="Proteomes" id="UP000309673">
    <property type="component" value="Unassembled WGS sequence"/>
</dbReference>
<dbReference type="RefSeq" id="WP_136777520.1">
    <property type="nucleotide sequence ID" value="NZ_SUPK01000004.1"/>
</dbReference>
<dbReference type="PANTHER" id="PTHR43877:SF2">
    <property type="entry name" value="AMINOALKYLPHOSPHONATE N-ACETYLTRANSFERASE-RELATED"/>
    <property type="match status" value="1"/>
</dbReference>
<dbReference type="AlphaFoldDB" id="A0A4U0FBV2"/>
<dbReference type="InterPro" id="IPR000182">
    <property type="entry name" value="GNAT_dom"/>
</dbReference>
<comment type="caution">
    <text evidence="4">The sequence shown here is derived from an EMBL/GenBank/DDBJ whole genome shotgun (WGS) entry which is preliminary data.</text>
</comment>
<dbReference type="Pfam" id="PF00583">
    <property type="entry name" value="Acetyltransf_1"/>
    <property type="match status" value="1"/>
</dbReference>
<protein>
    <submittedName>
        <fullName evidence="4">GNAT family N-acetyltransferase</fullName>
    </submittedName>
</protein>
<dbReference type="InterPro" id="IPR016181">
    <property type="entry name" value="Acyl_CoA_acyltransferase"/>
</dbReference>